<dbReference type="InterPro" id="IPR005371">
    <property type="entry name" value="UPF0181"/>
</dbReference>
<feature type="coiled-coil region" evidence="1">
    <location>
        <begin position="33"/>
        <end position="60"/>
    </location>
</feature>
<dbReference type="EMBL" id="QVMU01000001">
    <property type="protein sequence ID" value="RJX75485.1"/>
    <property type="molecule type" value="Genomic_DNA"/>
</dbReference>
<dbReference type="Proteomes" id="UP000273252">
    <property type="component" value="Unassembled WGS sequence"/>
</dbReference>
<comment type="caution">
    <text evidence="2">The sequence shown here is derived from an EMBL/GenBank/DDBJ whole genome shotgun (WGS) entry which is preliminary data.</text>
</comment>
<evidence type="ECO:0000256" key="1">
    <source>
        <dbReference type="SAM" id="Coils"/>
    </source>
</evidence>
<protein>
    <submittedName>
        <fullName evidence="2">YoaH family protein</fullName>
    </submittedName>
</protein>
<proteinExistence type="predicted"/>
<evidence type="ECO:0000313" key="2">
    <source>
        <dbReference type="EMBL" id="RJX75485.1"/>
    </source>
</evidence>
<dbReference type="AlphaFoldDB" id="A0A3A6QRU9"/>
<keyword evidence="3" id="KW-1185">Reference proteome</keyword>
<gene>
    <name evidence="2" type="ORF">DZ860_02065</name>
</gene>
<keyword evidence="1" id="KW-0175">Coiled coil</keyword>
<sequence length="60" mass="6541">MLDDISLSHSEQQVAVEKIQKLMTEGISTAQAIQIVSSEIRAAAAAKREAEQNAELDEDE</sequence>
<dbReference type="Pfam" id="PF03701">
    <property type="entry name" value="UPF0181"/>
    <property type="match status" value="1"/>
</dbReference>
<dbReference type="RefSeq" id="WP_120029242.1">
    <property type="nucleotide sequence ID" value="NZ_QVMU01000001.1"/>
</dbReference>
<organism evidence="2 3">
    <name type="scientific">Vibrio sinensis</name>
    <dbReference type="NCBI Taxonomy" id="2302434"/>
    <lineage>
        <taxon>Bacteria</taxon>
        <taxon>Pseudomonadati</taxon>
        <taxon>Pseudomonadota</taxon>
        <taxon>Gammaproteobacteria</taxon>
        <taxon>Vibrionales</taxon>
        <taxon>Vibrionaceae</taxon>
        <taxon>Vibrio</taxon>
    </lineage>
</organism>
<dbReference type="OrthoDB" id="6522084at2"/>
<name>A0A3A6QRU9_9VIBR</name>
<accession>A0A3A6QRU9</accession>
<evidence type="ECO:0000313" key="3">
    <source>
        <dbReference type="Proteomes" id="UP000273252"/>
    </source>
</evidence>
<reference evidence="2 3" key="1">
    <citation type="submission" date="2018-08" db="EMBL/GenBank/DDBJ databases">
        <title>Vibrio isolated from the Eastern China Marginal Seas.</title>
        <authorList>
            <person name="Li Y."/>
        </authorList>
    </citation>
    <scope>NUCLEOTIDE SEQUENCE [LARGE SCALE GENOMIC DNA]</scope>
    <source>
        <strain evidence="2 3">BEI233</strain>
    </source>
</reference>